<keyword evidence="1" id="KW-0732">Signal</keyword>
<dbReference type="GeneID" id="54489356"/>
<dbReference type="SUPFAM" id="SSF50952">
    <property type="entry name" value="Soluble quinoprotein glucose dehydrogenase"/>
    <property type="match status" value="1"/>
</dbReference>
<evidence type="ECO:0000256" key="1">
    <source>
        <dbReference type="SAM" id="SignalP"/>
    </source>
</evidence>
<accession>A0A6A6W4D7</accession>
<evidence type="ECO:0000313" key="4">
    <source>
        <dbReference type="Proteomes" id="UP000799437"/>
    </source>
</evidence>
<feature type="signal peptide" evidence="1">
    <location>
        <begin position="1"/>
        <end position="22"/>
    </location>
</feature>
<name>A0A6A6W4D7_9PEZI</name>
<dbReference type="Proteomes" id="UP000799437">
    <property type="component" value="Unassembled WGS sequence"/>
</dbReference>
<organism evidence="3 4">
    <name type="scientific">Pseudovirgaria hyperparasitica</name>
    <dbReference type="NCBI Taxonomy" id="470096"/>
    <lineage>
        <taxon>Eukaryota</taxon>
        <taxon>Fungi</taxon>
        <taxon>Dikarya</taxon>
        <taxon>Ascomycota</taxon>
        <taxon>Pezizomycotina</taxon>
        <taxon>Dothideomycetes</taxon>
        <taxon>Dothideomycetes incertae sedis</taxon>
        <taxon>Acrospermales</taxon>
        <taxon>Acrospermaceae</taxon>
        <taxon>Pseudovirgaria</taxon>
    </lineage>
</organism>
<keyword evidence="4" id="KW-1185">Reference proteome</keyword>
<evidence type="ECO:0000259" key="2">
    <source>
        <dbReference type="Pfam" id="PF22807"/>
    </source>
</evidence>
<protein>
    <submittedName>
        <fullName evidence="3">Soluble quino protein glucose dehydrogenase</fullName>
    </submittedName>
</protein>
<reference evidence="3" key="1">
    <citation type="journal article" date="2020" name="Stud. Mycol.">
        <title>101 Dothideomycetes genomes: a test case for predicting lifestyles and emergence of pathogens.</title>
        <authorList>
            <person name="Haridas S."/>
            <person name="Albert R."/>
            <person name="Binder M."/>
            <person name="Bloem J."/>
            <person name="Labutti K."/>
            <person name="Salamov A."/>
            <person name="Andreopoulos B."/>
            <person name="Baker S."/>
            <person name="Barry K."/>
            <person name="Bills G."/>
            <person name="Bluhm B."/>
            <person name="Cannon C."/>
            <person name="Castanera R."/>
            <person name="Culley D."/>
            <person name="Daum C."/>
            <person name="Ezra D."/>
            <person name="Gonzalez J."/>
            <person name="Henrissat B."/>
            <person name="Kuo A."/>
            <person name="Liang C."/>
            <person name="Lipzen A."/>
            <person name="Lutzoni F."/>
            <person name="Magnuson J."/>
            <person name="Mondo S."/>
            <person name="Nolan M."/>
            <person name="Ohm R."/>
            <person name="Pangilinan J."/>
            <person name="Park H.-J."/>
            <person name="Ramirez L."/>
            <person name="Alfaro M."/>
            <person name="Sun H."/>
            <person name="Tritt A."/>
            <person name="Yoshinaga Y."/>
            <person name="Zwiers L.-H."/>
            <person name="Turgeon B."/>
            <person name="Goodwin S."/>
            <person name="Spatafora J."/>
            <person name="Crous P."/>
            <person name="Grigoriev I."/>
        </authorList>
    </citation>
    <scope>NUCLEOTIDE SEQUENCE</scope>
    <source>
        <strain evidence="3">CBS 121739</strain>
    </source>
</reference>
<dbReference type="EMBL" id="ML996575">
    <property type="protein sequence ID" value="KAF2756427.1"/>
    <property type="molecule type" value="Genomic_DNA"/>
</dbReference>
<dbReference type="OrthoDB" id="507128at2759"/>
<proteinExistence type="predicted"/>
<dbReference type="InterPro" id="IPR054539">
    <property type="entry name" value="Beta-prop_PDH"/>
</dbReference>
<feature type="domain" description="Pyrroloquinoline quinone-dependent pyranose dehydrogenase beta-propeller" evidence="2">
    <location>
        <begin position="35"/>
        <end position="423"/>
    </location>
</feature>
<dbReference type="RefSeq" id="XP_033598878.1">
    <property type="nucleotide sequence ID" value="XM_033748302.1"/>
</dbReference>
<dbReference type="Gene3D" id="2.120.10.30">
    <property type="entry name" value="TolB, C-terminal domain"/>
    <property type="match status" value="1"/>
</dbReference>
<dbReference type="Pfam" id="PF22807">
    <property type="entry name" value="TrAA12"/>
    <property type="match status" value="1"/>
</dbReference>
<feature type="chain" id="PRO_5025386309" evidence="1">
    <location>
        <begin position="23"/>
        <end position="432"/>
    </location>
</feature>
<evidence type="ECO:0000313" key="3">
    <source>
        <dbReference type="EMBL" id="KAF2756427.1"/>
    </source>
</evidence>
<gene>
    <name evidence="3" type="ORF">EJ05DRAFT_512093</name>
</gene>
<dbReference type="InterPro" id="IPR011042">
    <property type="entry name" value="6-blade_b-propeller_TolB-like"/>
</dbReference>
<dbReference type="InterPro" id="IPR011041">
    <property type="entry name" value="Quinoprot_gluc/sorb_DH_b-prop"/>
</dbReference>
<sequence>MWSTLSFGYAFAIASLTQQAYGATCDIIHPKFPVVMSPGYESRVVVNGLKSPRHMVVDTEGNLIFSERDDVVGGIRHVKLADHLDTDVCVQGNKQLIPDPTLNHGIALSSDGKTLYVSNKDSVFSYPYDAKKVTVGTRKTLITGMTQEGTHQTRTLLLLKKHPELLLVSRGSVNNIDDGSADIASGRAQIRIFNVTEVAKHPIEYNTAEVLGYGLRNSVGVGEDPTTGNIWSVENSSDELTRDNVDMHNTNPAEELNFHGDLSRKGVEHGASFGYPLCVTAWDTTNLSSIPNIQTGQQFVRGTPNSTLTDEMCRTQHLPPRLSFTPHTAPLDIKFGILGRVAYITFHGSWNRDDPDGYRLSSVDFHHGQPRAESMSTTAEVKIMTNKDNSKCPDNCFRPTGLAWTTLGRLFMSSDATGEIFIIGFQRRRTGH</sequence>
<dbReference type="AlphaFoldDB" id="A0A6A6W4D7"/>